<protein>
    <submittedName>
        <fullName evidence="6">LacI family transcriptional regulator</fullName>
    </submittedName>
</protein>
<dbReference type="Gene3D" id="3.40.50.2300">
    <property type="match status" value="2"/>
</dbReference>
<keyword evidence="3" id="KW-0804">Transcription</keyword>
<dbReference type="InterPro" id="IPR028082">
    <property type="entry name" value="Peripla_BP_I"/>
</dbReference>
<keyword evidence="1" id="KW-0805">Transcription regulation</keyword>
<dbReference type="GO" id="GO:0000976">
    <property type="term" value="F:transcription cis-regulatory region binding"/>
    <property type="evidence" value="ECO:0007669"/>
    <property type="project" value="TreeGrafter"/>
</dbReference>
<feature type="region of interest" description="Disordered" evidence="4">
    <location>
        <begin position="346"/>
        <end position="374"/>
    </location>
</feature>
<dbReference type="EMBL" id="BSFE01000003">
    <property type="protein sequence ID" value="GLK51772.1"/>
    <property type="molecule type" value="Genomic_DNA"/>
</dbReference>
<dbReference type="Proteomes" id="UP001143486">
    <property type="component" value="Unassembled WGS sequence"/>
</dbReference>
<evidence type="ECO:0000256" key="3">
    <source>
        <dbReference type="ARBA" id="ARBA00023163"/>
    </source>
</evidence>
<name>A0A9W6ILJ7_9PROT</name>
<accession>A0A9W6ILJ7</accession>
<dbReference type="CDD" id="cd01545">
    <property type="entry name" value="PBP1_SalR"/>
    <property type="match status" value="1"/>
</dbReference>
<comment type="caution">
    <text evidence="6">The sequence shown here is derived from an EMBL/GenBank/DDBJ whole genome shotgun (WGS) entry which is preliminary data.</text>
</comment>
<dbReference type="InterPro" id="IPR010982">
    <property type="entry name" value="Lambda_DNA-bd_dom_sf"/>
</dbReference>
<dbReference type="Pfam" id="PF00356">
    <property type="entry name" value="LacI"/>
    <property type="match status" value="1"/>
</dbReference>
<dbReference type="PRINTS" id="PR00036">
    <property type="entry name" value="HTHLACI"/>
</dbReference>
<dbReference type="CDD" id="cd01392">
    <property type="entry name" value="HTH_LacI"/>
    <property type="match status" value="1"/>
</dbReference>
<feature type="domain" description="HTH lacI-type" evidence="5">
    <location>
        <begin position="33"/>
        <end position="87"/>
    </location>
</feature>
<evidence type="ECO:0000256" key="4">
    <source>
        <dbReference type="SAM" id="MobiDB-lite"/>
    </source>
</evidence>
<reference evidence="6" key="1">
    <citation type="journal article" date="2014" name="Int. J. Syst. Evol. Microbiol.">
        <title>Complete genome sequence of Corynebacterium casei LMG S-19264T (=DSM 44701T), isolated from a smear-ripened cheese.</title>
        <authorList>
            <consortium name="US DOE Joint Genome Institute (JGI-PGF)"/>
            <person name="Walter F."/>
            <person name="Albersmeier A."/>
            <person name="Kalinowski J."/>
            <person name="Ruckert C."/>
        </authorList>
    </citation>
    <scope>NUCLEOTIDE SEQUENCE</scope>
    <source>
        <strain evidence="6">VKM B-1513</strain>
    </source>
</reference>
<feature type="compositionally biased region" description="Basic and acidic residues" evidence="4">
    <location>
        <begin position="346"/>
        <end position="358"/>
    </location>
</feature>
<dbReference type="SMART" id="SM00354">
    <property type="entry name" value="HTH_LACI"/>
    <property type="match status" value="1"/>
</dbReference>
<reference evidence="6" key="2">
    <citation type="submission" date="2023-01" db="EMBL/GenBank/DDBJ databases">
        <authorList>
            <person name="Sun Q."/>
            <person name="Evtushenko L."/>
        </authorList>
    </citation>
    <scope>NUCLEOTIDE SEQUENCE</scope>
    <source>
        <strain evidence="6">VKM B-1513</strain>
    </source>
</reference>
<dbReference type="InterPro" id="IPR046335">
    <property type="entry name" value="LacI/GalR-like_sensor"/>
</dbReference>
<gene>
    <name evidence="6" type="ORF">GCM10017621_12800</name>
</gene>
<evidence type="ECO:0000256" key="2">
    <source>
        <dbReference type="ARBA" id="ARBA00023125"/>
    </source>
</evidence>
<evidence type="ECO:0000256" key="1">
    <source>
        <dbReference type="ARBA" id="ARBA00023015"/>
    </source>
</evidence>
<dbReference type="PROSITE" id="PS50932">
    <property type="entry name" value="HTH_LACI_2"/>
    <property type="match status" value="1"/>
</dbReference>
<keyword evidence="2" id="KW-0238">DNA-binding</keyword>
<dbReference type="PROSITE" id="PS00356">
    <property type="entry name" value="HTH_LACI_1"/>
    <property type="match status" value="1"/>
</dbReference>
<dbReference type="AlphaFoldDB" id="A0A9W6ILJ7"/>
<dbReference type="Gene3D" id="1.10.260.40">
    <property type="entry name" value="lambda repressor-like DNA-binding domains"/>
    <property type="match status" value="1"/>
</dbReference>
<proteinExistence type="predicted"/>
<evidence type="ECO:0000259" key="5">
    <source>
        <dbReference type="PROSITE" id="PS50932"/>
    </source>
</evidence>
<dbReference type="PANTHER" id="PTHR30146:SF153">
    <property type="entry name" value="LACTOSE OPERON REPRESSOR"/>
    <property type="match status" value="1"/>
</dbReference>
<dbReference type="PANTHER" id="PTHR30146">
    <property type="entry name" value="LACI-RELATED TRANSCRIPTIONAL REPRESSOR"/>
    <property type="match status" value="1"/>
</dbReference>
<keyword evidence="7" id="KW-1185">Reference proteome</keyword>
<evidence type="ECO:0000313" key="7">
    <source>
        <dbReference type="Proteomes" id="UP001143486"/>
    </source>
</evidence>
<evidence type="ECO:0000313" key="6">
    <source>
        <dbReference type="EMBL" id="GLK51772.1"/>
    </source>
</evidence>
<organism evidence="6 7">
    <name type="scientific">Maricaulis virginensis</name>
    <dbReference type="NCBI Taxonomy" id="144022"/>
    <lineage>
        <taxon>Bacteria</taxon>
        <taxon>Pseudomonadati</taxon>
        <taxon>Pseudomonadota</taxon>
        <taxon>Alphaproteobacteria</taxon>
        <taxon>Maricaulales</taxon>
        <taxon>Maricaulaceae</taxon>
        <taxon>Maricaulis</taxon>
    </lineage>
</organism>
<dbReference type="SUPFAM" id="SSF47413">
    <property type="entry name" value="lambda repressor-like DNA-binding domains"/>
    <property type="match status" value="1"/>
</dbReference>
<dbReference type="Pfam" id="PF13377">
    <property type="entry name" value="Peripla_BP_3"/>
    <property type="match status" value="1"/>
</dbReference>
<dbReference type="SUPFAM" id="SSF53822">
    <property type="entry name" value="Periplasmic binding protein-like I"/>
    <property type="match status" value="1"/>
</dbReference>
<dbReference type="GO" id="GO:0003700">
    <property type="term" value="F:DNA-binding transcription factor activity"/>
    <property type="evidence" value="ECO:0007669"/>
    <property type="project" value="TreeGrafter"/>
</dbReference>
<dbReference type="InterPro" id="IPR000843">
    <property type="entry name" value="HTH_LacI"/>
</dbReference>
<sequence length="374" mass="39839">MLRLRYHPVSDWTPEPVPDTMTVKTRANKQFGATIKDVAQSAGVSAMTVSRVLNGEANVRPETRERVQAAIRDLRYRPNLSARNLARANTWFIGLLYDNPGAGYVSELLIGALNRCREAGYHLVVETCGASEDDWAGTVEALLERGGFDGLILPPPVCNHAGVLAAIEAAGLPFIRIAPDEAGDHGPGIMTDDRAAARNMTAHLIEQGHRRIGFIGGPDGQRASRERHAGYCDALAAAGLDVDPALIVAGEFTYRSGLKAAERLLALSPRPTAIFAANDDMAVAVIAQAHRLALDLPGELSVAGFDDTQSATAVWPQLTTVRQPVSRMAAEAVGILADRLDAARAGEERGRAEPHEIGSEIILRESVAPPASSG</sequence>